<dbReference type="SUPFAM" id="SSF103481">
    <property type="entry name" value="Multidrug resistance efflux transporter EmrE"/>
    <property type="match status" value="2"/>
</dbReference>
<accession>A0A0F9PZA8</accession>
<feature type="domain" description="EamA" evidence="6">
    <location>
        <begin position="104"/>
        <end position="239"/>
    </location>
</feature>
<feature type="transmembrane region" description="Helical" evidence="5">
    <location>
        <begin position="221"/>
        <end position="239"/>
    </location>
</feature>
<feature type="transmembrane region" description="Helical" evidence="5">
    <location>
        <begin position="12"/>
        <end position="32"/>
    </location>
</feature>
<evidence type="ECO:0000256" key="2">
    <source>
        <dbReference type="ARBA" id="ARBA00022692"/>
    </source>
</evidence>
<evidence type="ECO:0000256" key="3">
    <source>
        <dbReference type="ARBA" id="ARBA00022989"/>
    </source>
</evidence>
<evidence type="ECO:0000259" key="6">
    <source>
        <dbReference type="Pfam" id="PF00892"/>
    </source>
</evidence>
<reference evidence="7" key="1">
    <citation type="journal article" date="2015" name="Nature">
        <title>Complex archaea that bridge the gap between prokaryotes and eukaryotes.</title>
        <authorList>
            <person name="Spang A."/>
            <person name="Saw J.H."/>
            <person name="Jorgensen S.L."/>
            <person name="Zaremba-Niedzwiedzka K."/>
            <person name="Martijn J."/>
            <person name="Lind A.E."/>
            <person name="van Eijk R."/>
            <person name="Schleper C."/>
            <person name="Guy L."/>
            <person name="Ettema T.J."/>
        </authorList>
    </citation>
    <scope>NUCLEOTIDE SEQUENCE</scope>
</reference>
<feature type="transmembrane region" description="Helical" evidence="5">
    <location>
        <begin position="77"/>
        <end position="95"/>
    </location>
</feature>
<evidence type="ECO:0000256" key="4">
    <source>
        <dbReference type="ARBA" id="ARBA00023136"/>
    </source>
</evidence>
<dbReference type="InterPro" id="IPR037185">
    <property type="entry name" value="EmrE-like"/>
</dbReference>
<evidence type="ECO:0000256" key="1">
    <source>
        <dbReference type="ARBA" id="ARBA00004141"/>
    </source>
</evidence>
<gene>
    <name evidence="7" type="ORF">LCGC14_0837680</name>
</gene>
<comment type="caution">
    <text evidence="7">The sequence shown here is derived from an EMBL/GenBank/DDBJ whole genome shotgun (WGS) entry which is preliminary data.</text>
</comment>
<dbReference type="GO" id="GO:0016020">
    <property type="term" value="C:membrane"/>
    <property type="evidence" value="ECO:0007669"/>
    <property type="project" value="UniProtKB-SubCell"/>
</dbReference>
<dbReference type="InterPro" id="IPR050638">
    <property type="entry name" value="AA-Vitamin_Transporters"/>
</dbReference>
<keyword evidence="3 5" id="KW-1133">Transmembrane helix</keyword>
<feature type="transmembrane region" description="Helical" evidence="5">
    <location>
        <begin position="101"/>
        <end position="124"/>
    </location>
</feature>
<dbReference type="PANTHER" id="PTHR32322:SF2">
    <property type="entry name" value="EAMA DOMAIN-CONTAINING PROTEIN"/>
    <property type="match status" value="1"/>
</dbReference>
<dbReference type="AlphaFoldDB" id="A0A0F9PZA8"/>
<dbReference type="EMBL" id="LAZR01002437">
    <property type="protein sequence ID" value="KKN30067.1"/>
    <property type="molecule type" value="Genomic_DNA"/>
</dbReference>
<dbReference type="PANTHER" id="PTHR32322">
    <property type="entry name" value="INNER MEMBRANE TRANSPORTER"/>
    <property type="match status" value="1"/>
</dbReference>
<protein>
    <recommendedName>
        <fullName evidence="6">EamA domain-containing protein</fullName>
    </recommendedName>
</protein>
<proteinExistence type="predicted"/>
<dbReference type="InterPro" id="IPR000620">
    <property type="entry name" value="EamA_dom"/>
</dbReference>
<keyword evidence="2 5" id="KW-0812">Transmembrane</keyword>
<evidence type="ECO:0000313" key="7">
    <source>
        <dbReference type="EMBL" id="KKN30067.1"/>
    </source>
</evidence>
<dbReference type="Pfam" id="PF00892">
    <property type="entry name" value="EamA"/>
    <property type="match status" value="1"/>
</dbReference>
<name>A0A0F9PZA8_9ZZZZ</name>
<feature type="transmembrane region" description="Helical" evidence="5">
    <location>
        <begin position="44"/>
        <end position="65"/>
    </location>
</feature>
<feature type="transmembrane region" description="Helical" evidence="5">
    <location>
        <begin position="171"/>
        <end position="189"/>
    </location>
</feature>
<organism evidence="7">
    <name type="scientific">marine sediment metagenome</name>
    <dbReference type="NCBI Taxonomy" id="412755"/>
    <lineage>
        <taxon>unclassified sequences</taxon>
        <taxon>metagenomes</taxon>
        <taxon>ecological metagenomes</taxon>
    </lineage>
</organism>
<comment type="subcellular location">
    <subcellularLocation>
        <location evidence="1">Membrane</location>
        <topology evidence="1">Multi-pass membrane protein</topology>
    </subcellularLocation>
</comment>
<sequence>MTVVNAFRGMRLPIGLPYISLYLLLAMIGTIIPNTAGYQAAVWLPSGVLSLLLSIVPMFAFPIALAMGLDRFSFRRLGGLAFGLAGVLLLVVPGSDLSGSLPAFWIFVALIAGLCYALEGNIVAKWGILDLDAFQVLQGASITGAVIILPVTIATGQFIDPTPPLDSAQMALLASSVVHVLVYSGYMWLVGRAGAVFAVQVSYLVTGFGLIWAKIILSEAYAPTLWVALAMMFAGLYLVQPRPKAALAQVDPISDTDS</sequence>
<evidence type="ECO:0000256" key="5">
    <source>
        <dbReference type="SAM" id="Phobius"/>
    </source>
</evidence>
<feature type="transmembrane region" description="Helical" evidence="5">
    <location>
        <begin position="196"/>
        <end position="215"/>
    </location>
</feature>
<keyword evidence="4 5" id="KW-0472">Membrane</keyword>
<feature type="transmembrane region" description="Helical" evidence="5">
    <location>
        <begin position="136"/>
        <end position="159"/>
    </location>
</feature>